<dbReference type="Proteomes" id="UP000535415">
    <property type="component" value="Unassembled WGS sequence"/>
</dbReference>
<dbReference type="Pfam" id="PF11977">
    <property type="entry name" value="RNase_Zc3h12a"/>
    <property type="match status" value="1"/>
</dbReference>
<organism evidence="2 3">
    <name type="scientific">Yoonia ponticola</name>
    <dbReference type="NCBI Taxonomy" id="1524255"/>
    <lineage>
        <taxon>Bacteria</taxon>
        <taxon>Pseudomonadati</taxon>
        <taxon>Pseudomonadota</taxon>
        <taxon>Alphaproteobacteria</taxon>
        <taxon>Rhodobacterales</taxon>
        <taxon>Paracoccaceae</taxon>
        <taxon>Yoonia</taxon>
    </lineage>
</organism>
<dbReference type="EMBL" id="JACIJM010000002">
    <property type="protein sequence ID" value="MBB5721051.1"/>
    <property type="molecule type" value="Genomic_DNA"/>
</dbReference>
<gene>
    <name evidence="2" type="ORF">FHS72_000658</name>
</gene>
<evidence type="ECO:0000313" key="3">
    <source>
        <dbReference type="Proteomes" id="UP000535415"/>
    </source>
</evidence>
<evidence type="ECO:0000313" key="2">
    <source>
        <dbReference type="EMBL" id="MBB5721051.1"/>
    </source>
</evidence>
<keyword evidence="3" id="KW-1185">Reference proteome</keyword>
<dbReference type="InterPro" id="IPR021869">
    <property type="entry name" value="RNase_Zc3h12_NYN"/>
</dbReference>
<proteinExistence type="predicted"/>
<accession>A0A7W9BIQ8</accession>
<dbReference type="AlphaFoldDB" id="A0A7W9BIQ8"/>
<reference evidence="2 3" key="1">
    <citation type="submission" date="2020-08" db="EMBL/GenBank/DDBJ databases">
        <title>Genomic Encyclopedia of Type Strains, Phase IV (KMG-IV): sequencing the most valuable type-strain genomes for metagenomic binning, comparative biology and taxonomic classification.</title>
        <authorList>
            <person name="Goeker M."/>
        </authorList>
    </citation>
    <scope>NUCLEOTIDE SEQUENCE [LARGE SCALE GENOMIC DNA]</scope>
    <source>
        <strain evidence="2 3">DSM 101064</strain>
    </source>
</reference>
<dbReference type="Gene3D" id="3.40.50.11980">
    <property type="match status" value="1"/>
</dbReference>
<comment type="caution">
    <text evidence="2">The sequence shown here is derived from an EMBL/GenBank/DDBJ whole genome shotgun (WGS) entry which is preliminary data.</text>
</comment>
<evidence type="ECO:0000259" key="1">
    <source>
        <dbReference type="Pfam" id="PF11977"/>
    </source>
</evidence>
<feature type="domain" description="RNase NYN" evidence="1">
    <location>
        <begin position="41"/>
        <end position="147"/>
    </location>
</feature>
<sequence length="172" mass="19061">MYSDLLILAPAAIVFVVLILLSRRQAAPDVDVTEDGPPDNAIVVDGSNVMYWSGKPSLKVLAGVLRSIEKAGYAPIVFFDANVGYKVGERYYTEETLAPLIKVRFDHICVVSSGVVADESILMFATDHGLRIVTNDQFRDWRVKFPHAAKKGTLVRGKWHDGSVKWARPFKA</sequence>
<protein>
    <recommendedName>
        <fullName evidence="1">RNase NYN domain-containing protein</fullName>
    </recommendedName>
</protein>
<name>A0A7W9BIQ8_9RHOB</name>
<dbReference type="RefSeq" id="WP_183525525.1">
    <property type="nucleotide sequence ID" value="NZ_JACIJM010000002.1"/>
</dbReference>